<dbReference type="SMART" id="SM00530">
    <property type="entry name" value="HTH_XRE"/>
    <property type="match status" value="1"/>
</dbReference>
<keyword evidence="2" id="KW-0472">Membrane</keyword>
<dbReference type="KEGG" id="kma:B9H00_04855"/>
<dbReference type="Gene3D" id="1.10.260.40">
    <property type="entry name" value="lambda repressor-like DNA-binding domains"/>
    <property type="match status" value="1"/>
</dbReference>
<gene>
    <name evidence="3" type="ORF">B9H00_04855</name>
</gene>
<dbReference type="Pfam" id="PF13413">
    <property type="entry name" value="HTH_25"/>
    <property type="match status" value="1"/>
</dbReference>
<dbReference type="SUPFAM" id="SSF47413">
    <property type="entry name" value="lambda repressor-like DNA-binding domains"/>
    <property type="match status" value="1"/>
</dbReference>
<feature type="region of interest" description="Disordered" evidence="1">
    <location>
        <begin position="200"/>
        <end position="247"/>
    </location>
</feature>
<evidence type="ECO:0000256" key="1">
    <source>
        <dbReference type="SAM" id="MobiDB-lite"/>
    </source>
</evidence>
<reference evidence="3 4" key="1">
    <citation type="submission" date="2017-05" db="EMBL/GenBank/DDBJ databases">
        <authorList>
            <person name="Song R."/>
            <person name="Chenine A.L."/>
            <person name="Ruprecht R.M."/>
        </authorList>
    </citation>
    <scope>NUCLEOTIDE SEQUENCE [LARGE SCALE GENOMIC DNA]</scope>
    <source>
        <strain evidence="3">SW32</strain>
    </source>
</reference>
<dbReference type="Proteomes" id="UP000194457">
    <property type="component" value="Chromosome"/>
</dbReference>
<dbReference type="InterPro" id="IPR010982">
    <property type="entry name" value="Lambda_DNA-bd_dom_sf"/>
</dbReference>
<evidence type="ECO:0000313" key="4">
    <source>
        <dbReference type="Proteomes" id="UP000194457"/>
    </source>
</evidence>
<dbReference type="InterPro" id="IPR050400">
    <property type="entry name" value="Bact_Cytoskel_RodZ"/>
</dbReference>
<dbReference type="EMBL" id="CP021358">
    <property type="protein sequence ID" value="ART62461.1"/>
    <property type="molecule type" value="Genomic_DNA"/>
</dbReference>
<accession>A0A240ULU2</accession>
<sequence length="323" mass="34569">MSEQHISPAGEPGAGEMLREERERQRLHLEDAAEQLNLRPSLVADMERDNYEQIPIPTYRRGYLRAYARLLGIDDRMIVAAYDHVHGRSDLDERRVAPISSIKPPSRTGTIAFRVVTIAVVIILAVMTLLWWEGRESAPGYGDDTAMLEQDTAPPDSANDPDLPPTPEAQPAVDNTSASGSGNMIDGAPVDTALAAQIAKGDDDGIPEPGSLQVDTPEGRNGATGGLVDTASDEDTPSDPVASGRSVKMNFGGESWVDVRDANGTTVLRGLQQGGTTATIEGVPPFRLTVGNANQVTIDYRGERVDMSQHAGSSNVARFTLGE</sequence>
<feature type="region of interest" description="Disordered" evidence="1">
    <location>
        <begin position="1"/>
        <end position="23"/>
    </location>
</feature>
<name>A0A240ULU2_9GAMM</name>
<dbReference type="OrthoDB" id="9790252at2"/>
<dbReference type="PANTHER" id="PTHR34475:SF1">
    <property type="entry name" value="CYTOSKELETON PROTEIN RODZ"/>
    <property type="match status" value="1"/>
</dbReference>
<protein>
    <submittedName>
        <fullName evidence="3">Uncharacterized protein</fullName>
    </submittedName>
</protein>
<dbReference type="GO" id="GO:0003677">
    <property type="term" value="F:DNA binding"/>
    <property type="evidence" value="ECO:0007669"/>
    <property type="project" value="InterPro"/>
</dbReference>
<evidence type="ECO:0000256" key="2">
    <source>
        <dbReference type="SAM" id="Phobius"/>
    </source>
</evidence>
<dbReference type="Pfam" id="PF13464">
    <property type="entry name" value="RodZ_C"/>
    <property type="match status" value="1"/>
</dbReference>
<feature type="compositionally biased region" description="Polar residues" evidence="1">
    <location>
        <begin position="173"/>
        <end position="182"/>
    </location>
</feature>
<dbReference type="InterPro" id="IPR001387">
    <property type="entry name" value="Cro/C1-type_HTH"/>
</dbReference>
<dbReference type="CDD" id="cd00093">
    <property type="entry name" value="HTH_XRE"/>
    <property type="match status" value="1"/>
</dbReference>
<organism evidence="3 4">
    <name type="scientific">Kushneria marisflavi</name>
    <dbReference type="NCBI Taxonomy" id="157779"/>
    <lineage>
        <taxon>Bacteria</taxon>
        <taxon>Pseudomonadati</taxon>
        <taxon>Pseudomonadota</taxon>
        <taxon>Gammaproteobacteria</taxon>
        <taxon>Oceanospirillales</taxon>
        <taxon>Halomonadaceae</taxon>
        <taxon>Kushneria</taxon>
    </lineage>
</organism>
<dbReference type="RefSeq" id="WP_086899691.1">
    <property type="nucleotide sequence ID" value="NZ_CP021358.1"/>
</dbReference>
<feature type="region of interest" description="Disordered" evidence="1">
    <location>
        <begin position="141"/>
        <end position="188"/>
    </location>
</feature>
<keyword evidence="2" id="KW-0812">Transmembrane</keyword>
<dbReference type="AlphaFoldDB" id="A0A240ULU2"/>
<dbReference type="PANTHER" id="PTHR34475">
    <property type="match status" value="1"/>
</dbReference>
<proteinExistence type="predicted"/>
<keyword evidence="4" id="KW-1185">Reference proteome</keyword>
<keyword evidence="2" id="KW-1133">Transmembrane helix</keyword>
<evidence type="ECO:0000313" key="3">
    <source>
        <dbReference type="EMBL" id="ART62461.1"/>
    </source>
</evidence>
<feature type="transmembrane region" description="Helical" evidence="2">
    <location>
        <begin position="111"/>
        <end position="132"/>
    </location>
</feature>
<dbReference type="InterPro" id="IPR025194">
    <property type="entry name" value="RodZ-like_C"/>
</dbReference>